<feature type="domain" description="M23ase beta-sheet core" evidence="2">
    <location>
        <begin position="99"/>
        <end position="195"/>
    </location>
</feature>
<keyword evidence="4" id="KW-1185">Reference proteome</keyword>
<reference evidence="3 4" key="2">
    <citation type="submission" date="2020-01" db="EMBL/GenBank/DDBJ databases">
        <title>Clostridiaceae sp. nov. isolated from the gut of human by culturomics.</title>
        <authorList>
            <person name="Chang Y."/>
        </authorList>
    </citation>
    <scope>NUCLEOTIDE SEQUENCE [LARGE SCALE GENOMIC DNA]</scope>
    <source>
        <strain evidence="3 4">DONG20-135</strain>
    </source>
</reference>
<gene>
    <name evidence="3" type="ORF">GSF08_00820</name>
</gene>
<dbReference type="Proteomes" id="UP000434036">
    <property type="component" value="Unassembled WGS sequence"/>
</dbReference>
<dbReference type="InterPro" id="IPR011055">
    <property type="entry name" value="Dup_hybrid_motif"/>
</dbReference>
<comment type="caution">
    <text evidence="3">The sequence shown here is derived from an EMBL/GenBank/DDBJ whole genome shotgun (WGS) entry which is preliminary data.</text>
</comment>
<dbReference type="PANTHER" id="PTHR21666:SF291">
    <property type="entry name" value="STAGE II SPORULATION PROTEIN Q"/>
    <property type="match status" value="1"/>
</dbReference>
<keyword evidence="1" id="KW-1133">Transmembrane helix</keyword>
<sequence>MYSYTKKGNKKARRYVLLGFSAVLVLSVGILSYSYMQNQNKPEDQSVFAEAKIPVITLPPTSEKAIRPYNGEGKIVLDYYDGKAGDVESISEFEGVYRPNQGIDYAMDNQSFDVIAIYGGSVSDVRDDALFGKTVVIKTGDVTITYQSLSDTKLKKGDVIKQGDVISQASTNIYNKDLGNHVHIAVVKNGKIIDPESIYNQKASEIK</sequence>
<dbReference type="AlphaFoldDB" id="A0A6N8U589"/>
<evidence type="ECO:0000313" key="4">
    <source>
        <dbReference type="Proteomes" id="UP000434036"/>
    </source>
</evidence>
<dbReference type="GO" id="GO:0004222">
    <property type="term" value="F:metalloendopeptidase activity"/>
    <property type="evidence" value="ECO:0007669"/>
    <property type="project" value="TreeGrafter"/>
</dbReference>
<keyword evidence="1" id="KW-0472">Membrane</keyword>
<dbReference type="Gene3D" id="2.70.70.10">
    <property type="entry name" value="Glucose Permease (Domain IIA)"/>
    <property type="match status" value="1"/>
</dbReference>
<dbReference type="PANTHER" id="PTHR21666">
    <property type="entry name" value="PEPTIDASE-RELATED"/>
    <property type="match status" value="1"/>
</dbReference>
<protein>
    <submittedName>
        <fullName evidence="3">Peptidoglycan DD-metalloendopeptidase family protein</fullName>
    </submittedName>
</protein>
<dbReference type="InterPro" id="IPR050570">
    <property type="entry name" value="Cell_wall_metabolism_enzyme"/>
</dbReference>
<proteinExistence type="predicted"/>
<evidence type="ECO:0000256" key="1">
    <source>
        <dbReference type="SAM" id="Phobius"/>
    </source>
</evidence>
<keyword evidence="1" id="KW-0812">Transmembrane</keyword>
<organism evidence="3 4">
    <name type="scientific">Copranaerobaculum intestinale</name>
    <dbReference type="NCBI Taxonomy" id="2692629"/>
    <lineage>
        <taxon>Bacteria</taxon>
        <taxon>Bacillati</taxon>
        <taxon>Bacillota</taxon>
        <taxon>Erysipelotrichia</taxon>
        <taxon>Erysipelotrichales</taxon>
        <taxon>Erysipelotrichaceae</taxon>
        <taxon>Copranaerobaculum</taxon>
    </lineage>
</organism>
<reference evidence="3 4" key="1">
    <citation type="submission" date="2019-12" db="EMBL/GenBank/DDBJ databases">
        <authorList>
            <person name="Yang R."/>
        </authorList>
    </citation>
    <scope>NUCLEOTIDE SEQUENCE [LARGE SCALE GENOMIC DNA]</scope>
    <source>
        <strain evidence="3 4">DONG20-135</strain>
    </source>
</reference>
<evidence type="ECO:0000313" key="3">
    <source>
        <dbReference type="EMBL" id="MXQ72484.1"/>
    </source>
</evidence>
<dbReference type="EMBL" id="WUUQ01000001">
    <property type="protein sequence ID" value="MXQ72484.1"/>
    <property type="molecule type" value="Genomic_DNA"/>
</dbReference>
<feature type="transmembrane region" description="Helical" evidence="1">
    <location>
        <begin position="15"/>
        <end position="36"/>
    </location>
</feature>
<evidence type="ECO:0000259" key="2">
    <source>
        <dbReference type="Pfam" id="PF01551"/>
    </source>
</evidence>
<dbReference type="Pfam" id="PF01551">
    <property type="entry name" value="Peptidase_M23"/>
    <property type="match status" value="1"/>
</dbReference>
<dbReference type="SUPFAM" id="SSF51261">
    <property type="entry name" value="Duplicated hybrid motif"/>
    <property type="match status" value="1"/>
</dbReference>
<accession>A0A6N8U589</accession>
<dbReference type="CDD" id="cd12797">
    <property type="entry name" value="M23_peptidase"/>
    <property type="match status" value="1"/>
</dbReference>
<name>A0A6N8U589_9FIRM</name>
<dbReference type="InterPro" id="IPR016047">
    <property type="entry name" value="M23ase_b-sheet_dom"/>
</dbReference>